<evidence type="ECO:0000256" key="3">
    <source>
        <dbReference type="ARBA" id="ARBA00009897"/>
    </source>
</evidence>
<evidence type="ECO:0000313" key="22">
    <source>
        <dbReference type="Proteomes" id="UP001521911"/>
    </source>
</evidence>
<evidence type="ECO:0000256" key="6">
    <source>
        <dbReference type="ARBA" id="ARBA00021364"/>
    </source>
</evidence>
<dbReference type="KEGG" id="csx:CSING_09520"/>
<feature type="domain" description="GS beta-grasp" evidence="17">
    <location>
        <begin position="15"/>
        <end position="102"/>
    </location>
</feature>
<keyword evidence="8" id="KW-0479">Metal-binding</keyword>
<dbReference type="Gene3D" id="3.30.590.10">
    <property type="entry name" value="Glutamine synthetase/guanido kinase, catalytic domain"/>
    <property type="match status" value="1"/>
</dbReference>
<dbReference type="SUPFAM" id="SSF54368">
    <property type="entry name" value="Glutamine synthetase, N-terminal domain"/>
    <property type="match status" value="1"/>
</dbReference>
<evidence type="ECO:0000256" key="1">
    <source>
        <dbReference type="ARBA" id="ARBA00001946"/>
    </source>
</evidence>
<dbReference type="GO" id="GO:0005524">
    <property type="term" value="F:ATP binding"/>
    <property type="evidence" value="ECO:0007669"/>
    <property type="project" value="UniProtKB-KW"/>
</dbReference>
<dbReference type="EC" id="6.3.1.2" evidence="5"/>
<feature type="domain" description="GS catalytic" evidence="18">
    <location>
        <begin position="109"/>
        <end position="445"/>
    </location>
</feature>
<evidence type="ECO:0000256" key="12">
    <source>
        <dbReference type="ARBA" id="ARBA00030136"/>
    </source>
</evidence>
<dbReference type="InterPro" id="IPR008146">
    <property type="entry name" value="Gln_synth_cat_dom"/>
</dbReference>
<organism evidence="19 21">
    <name type="scientific">Corynebacterium singulare</name>
    <dbReference type="NCBI Taxonomy" id="161899"/>
    <lineage>
        <taxon>Bacteria</taxon>
        <taxon>Bacillati</taxon>
        <taxon>Actinomycetota</taxon>
        <taxon>Actinomycetes</taxon>
        <taxon>Mycobacteriales</taxon>
        <taxon>Corynebacteriaceae</taxon>
        <taxon>Corynebacterium</taxon>
    </lineage>
</organism>
<evidence type="ECO:0000313" key="20">
    <source>
        <dbReference type="EMBL" id="MCG7274918.1"/>
    </source>
</evidence>
<dbReference type="GO" id="GO:0046872">
    <property type="term" value="F:metal ion binding"/>
    <property type="evidence" value="ECO:0007669"/>
    <property type="project" value="UniProtKB-KW"/>
</dbReference>
<evidence type="ECO:0000259" key="17">
    <source>
        <dbReference type="PROSITE" id="PS51986"/>
    </source>
</evidence>
<accession>A0A0B6ESB6</accession>
<dbReference type="InterPro" id="IPR008147">
    <property type="entry name" value="Gln_synt_N"/>
</dbReference>
<keyword evidence="7 19" id="KW-0436">Ligase</keyword>
<dbReference type="EMBL" id="JAKRDF010000001">
    <property type="protein sequence ID" value="MCG7274918.1"/>
    <property type="molecule type" value="Genomic_DNA"/>
</dbReference>
<comment type="function">
    <text evidence="2">Glutamine synthetase (GS) is an unusual multitasking protein that functions as an enzyme, a transcription coregulator, and a chaperone in ammonium assimilation and in the regulation of genes involved in nitrogen metabolism. It catalyzes the ATP-dependent biosynthesis of glutamine from glutamate and ammonia. Feedback-inhibited GlnA also interacts with and regulates the activity of the transcriptional regulator TnrA. During nitrogen limitation, TnrA is in its DNA-binding active state and turns on the transcription of genes required for nitrogen assimilation. Under conditions of nitrogen excess, feedback-inhibited GlnA forms a stable complex with TnrA, which inhibits its DNA-binding activity. In contrast, feedback-inhibited GlnA acts as a chaperone to stabilize the DNA-binding activity of GlnR, which represses the transcription of nitrogen assimilation genes.</text>
</comment>
<dbReference type="FunFam" id="3.30.590.10:FF:000003">
    <property type="entry name" value="Glutamine synthetase 2"/>
    <property type="match status" value="1"/>
</dbReference>
<evidence type="ECO:0000256" key="15">
    <source>
        <dbReference type="PROSITE-ProRule" id="PRU01330"/>
    </source>
</evidence>
<keyword evidence="10" id="KW-0067">ATP-binding</keyword>
<evidence type="ECO:0000313" key="21">
    <source>
        <dbReference type="Proteomes" id="UP000031890"/>
    </source>
</evidence>
<sequence length="445" mass="50762">MNSQHEFVLRTVEERDIRFIRLWFTDILGALKSVVMSPSELESAFEEGVGFDGSSVEGFSRISEADTIAMPDPSTFQIMPFDKDEPELLSARMFCDIAQPDGQPSMVDPRHILRRQVTEAANEGFTCMASPEVEFYLLEDARDINRLVATDNGGYFDQATHDNAPSFRRRSMYALESMGIATEFSHHETSPGQQEIDLRHADVLAMADNIMTFRYVIKEVASQQGVHATFMPKPFEHRSGSGMHTHLSLFEGDSNAFHDPDDEFSLSETAKQFIAGILEHAVEMTAITNQWTNSYKRLMFGSEAPGSVTWGVSNRSALVRVPTYRLSKEMSRRVEIRSLDSAMNPYLGYAVLLAAGLRGIKEGYELGDPAEDDVHQLTRRERRAMGYKDLPMSLDQALREFERSEFMAEVLGEHVFEYFLRSKWDEWHEYQQQITAFELRHNLNF</sequence>
<dbReference type="Pfam" id="PF03951">
    <property type="entry name" value="Gln-synt_N"/>
    <property type="match status" value="1"/>
</dbReference>
<dbReference type="AlphaFoldDB" id="A0A0B6ESB6"/>
<dbReference type="Proteomes" id="UP000031890">
    <property type="component" value="Chromosome"/>
</dbReference>
<evidence type="ECO:0000256" key="9">
    <source>
        <dbReference type="ARBA" id="ARBA00022741"/>
    </source>
</evidence>
<dbReference type="Proteomes" id="UP001521911">
    <property type="component" value="Unassembled WGS sequence"/>
</dbReference>
<dbReference type="OrthoDB" id="9807095at2"/>
<dbReference type="PROSITE" id="PS51987">
    <property type="entry name" value="GS_CATALYTIC"/>
    <property type="match status" value="1"/>
</dbReference>
<dbReference type="InterPro" id="IPR014746">
    <property type="entry name" value="Gln_synth/guanido_kin_cat_dom"/>
</dbReference>
<comment type="cofactor">
    <cofactor evidence="1">
        <name>Mg(2+)</name>
        <dbReference type="ChEBI" id="CHEBI:18420"/>
    </cofactor>
</comment>
<evidence type="ECO:0000256" key="13">
    <source>
        <dbReference type="ARBA" id="ARBA00030668"/>
    </source>
</evidence>
<evidence type="ECO:0000256" key="16">
    <source>
        <dbReference type="RuleBase" id="RU000384"/>
    </source>
</evidence>
<dbReference type="Gene3D" id="3.10.20.70">
    <property type="entry name" value="Glutamine synthetase, N-terminal domain"/>
    <property type="match status" value="1"/>
</dbReference>
<name>A0A0B6ESB6_9CORY</name>
<evidence type="ECO:0000256" key="14">
    <source>
        <dbReference type="ARBA" id="ARBA00049436"/>
    </source>
</evidence>
<dbReference type="GO" id="GO:0006542">
    <property type="term" value="P:glutamine biosynthetic process"/>
    <property type="evidence" value="ECO:0007669"/>
    <property type="project" value="InterPro"/>
</dbReference>
<gene>
    <name evidence="19" type="primary">glnA2</name>
    <name evidence="19" type="ORF">CSING_09520</name>
    <name evidence="20" type="ORF">MHK08_00285</name>
</gene>
<evidence type="ECO:0000256" key="7">
    <source>
        <dbReference type="ARBA" id="ARBA00022598"/>
    </source>
</evidence>
<dbReference type="Pfam" id="PF00120">
    <property type="entry name" value="Gln-synt_C"/>
    <property type="match status" value="1"/>
</dbReference>
<evidence type="ECO:0000256" key="10">
    <source>
        <dbReference type="ARBA" id="ARBA00022840"/>
    </source>
</evidence>
<dbReference type="InterPro" id="IPR036651">
    <property type="entry name" value="Gln_synt_N_sf"/>
</dbReference>
<dbReference type="EMBL" id="CP010827">
    <property type="protein sequence ID" value="AJI79422.1"/>
    <property type="molecule type" value="Genomic_DNA"/>
</dbReference>
<dbReference type="SMART" id="SM01230">
    <property type="entry name" value="Gln-synt_C"/>
    <property type="match status" value="1"/>
</dbReference>
<dbReference type="STRING" id="161899.CSING_09520"/>
<evidence type="ECO:0000259" key="18">
    <source>
        <dbReference type="PROSITE" id="PS51987"/>
    </source>
</evidence>
<dbReference type="SUPFAM" id="SSF55931">
    <property type="entry name" value="Glutamine synthetase/guanido kinase"/>
    <property type="match status" value="1"/>
</dbReference>
<dbReference type="RefSeq" id="WP_042531702.1">
    <property type="nucleotide sequence ID" value="NZ_CP010827.1"/>
</dbReference>
<comment type="similarity">
    <text evidence="3 15 16">Belongs to the glutamine synthetase family.</text>
</comment>
<evidence type="ECO:0000313" key="19">
    <source>
        <dbReference type="EMBL" id="AJI79422.1"/>
    </source>
</evidence>
<evidence type="ECO:0000256" key="5">
    <source>
        <dbReference type="ARBA" id="ARBA00012937"/>
    </source>
</evidence>
<proteinExistence type="inferred from homology"/>
<dbReference type="PANTHER" id="PTHR43785:SF11">
    <property type="entry name" value="GAMMA-GLUTAMYLPOLYAMINE SYNTHETASE GLNA2"/>
    <property type="match status" value="1"/>
</dbReference>
<dbReference type="FunFam" id="3.10.20.70:FF:000002">
    <property type="entry name" value="Glutamine synthetase I"/>
    <property type="match status" value="1"/>
</dbReference>
<evidence type="ECO:0000256" key="11">
    <source>
        <dbReference type="ARBA" id="ARBA00022842"/>
    </source>
</evidence>
<dbReference type="GO" id="GO:0004356">
    <property type="term" value="F:glutamine synthetase activity"/>
    <property type="evidence" value="ECO:0007669"/>
    <property type="project" value="UniProtKB-EC"/>
</dbReference>
<dbReference type="PROSITE" id="PS51986">
    <property type="entry name" value="GS_BETA_GRASP"/>
    <property type="match status" value="1"/>
</dbReference>
<dbReference type="PANTHER" id="PTHR43785">
    <property type="entry name" value="GAMMA-GLUTAMYLPUTRESCINE SYNTHETASE"/>
    <property type="match status" value="1"/>
</dbReference>
<keyword evidence="22" id="KW-1185">Reference proteome</keyword>
<dbReference type="HOGENOM" id="CLU_017290_1_3_11"/>
<keyword evidence="11" id="KW-0460">Magnesium</keyword>
<comment type="subunit">
    <text evidence="4">Oligomer of 12 subunits arranged in the form of two hexagons. In its feedback-inhibited form, interacts with TnrA in order to block its DNA-binding activity.</text>
</comment>
<evidence type="ECO:0000256" key="4">
    <source>
        <dbReference type="ARBA" id="ARBA00011201"/>
    </source>
</evidence>
<reference evidence="20 22" key="2">
    <citation type="submission" date="2022-02" db="EMBL/GenBank/DDBJ databases">
        <title>Uncovering new skin microbiome diversity through culturing and metagenomics.</title>
        <authorList>
            <person name="Conlan S."/>
            <person name="Deming C."/>
            <person name="Nisc Comparative Sequencing Program N."/>
            <person name="Segre J.A."/>
        </authorList>
    </citation>
    <scope>NUCLEOTIDE SEQUENCE [LARGE SCALE GENOMIC DNA]</scope>
    <source>
        <strain evidence="20 22">ACRQV</strain>
    </source>
</reference>
<evidence type="ECO:0000256" key="8">
    <source>
        <dbReference type="ARBA" id="ARBA00022723"/>
    </source>
</evidence>
<reference evidence="19 21" key="1">
    <citation type="journal article" date="2015" name="Genome Announc.">
        <title>Complete Genome Sequence and Annotation of Corynebacterium singulare DSM 44357, Isolated from a Human Semen Specimen.</title>
        <authorList>
            <person name="Merten M."/>
            <person name="Brinkrolf K."/>
            <person name="Albersmeier A."/>
            <person name="Kutter Y."/>
            <person name="Ruckert C."/>
            <person name="Tauch A."/>
        </authorList>
    </citation>
    <scope>NUCLEOTIDE SEQUENCE [LARGE SCALE GENOMIC DNA]</scope>
    <source>
        <strain evidence="19">IBS B52218</strain>
    </source>
</reference>
<comment type="catalytic activity">
    <reaction evidence="14">
        <text>L-glutamate + NH4(+) + ATP = L-glutamine + ADP + phosphate + H(+)</text>
        <dbReference type="Rhea" id="RHEA:16169"/>
        <dbReference type="ChEBI" id="CHEBI:15378"/>
        <dbReference type="ChEBI" id="CHEBI:28938"/>
        <dbReference type="ChEBI" id="CHEBI:29985"/>
        <dbReference type="ChEBI" id="CHEBI:30616"/>
        <dbReference type="ChEBI" id="CHEBI:43474"/>
        <dbReference type="ChEBI" id="CHEBI:58359"/>
        <dbReference type="ChEBI" id="CHEBI:456216"/>
        <dbReference type="EC" id="6.3.1.2"/>
    </reaction>
</comment>
<keyword evidence="9" id="KW-0547">Nucleotide-binding</keyword>
<evidence type="ECO:0000256" key="2">
    <source>
        <dbReference type="ARBA" id="ARBA00002161"/>
    </source>
</evidence>
<protein>
    <recommendedName>
        <fullName evidence="6">Glutamine synthetase</fullName>
        <ecNumber evidence="5">6.3.1.2</ecNumber>
    </recommendedName>
    <alternativeName>
        <fullName evidence="13">Glutamate--ammonia ligase</fullName>
    </alternativeName>
    <alternativeName>
        <fullName evidence="12">Glutamine synthetase I alpha</fullName>
    </alternativeName>
</protein>